<sequence>MLWESIREAFMNIRSHKLRSFLSVLGVTIGVGSVIVMVSIIEGARHRVIREFEQIGSNLIFVIYDRSKAQEEGKRQEYFVAFKFDDVAAIKRYCPSVAHVSPEVRLPAKAYRMGEEKTIQLVGITHEANLVLNFDLARGRLLTESDVLQWRRVCIIGWKVAEKLFPGEDPLGKEIRVQRLRLTVIGVLSKMGRVLGEQRDDFVYVPLPVVQQYLMGNRYIHAILAKAESPEEIEQAADEIWVALKNRYGDLRGLRVDTQQNILQSIGRILAVFSIVLGGIGALALLVGGIGIMNIMLVSVTERIREIGVRKAIGAKNRDILHQFLVESMTLSGVGGLFGMGFGWGLSWLVGLVMKERLPTYVPIWTVLLAFSFALMVGLVFGIYPAIRAAKLEPVECLRYE</sequence>
<keyword evidence="11" id="KW-1185">Reference proteome</keyword>
<dbReference type="Pfam" id="PF12704">
    <property type="entry name" value="MacB_PCD"/>
    <property type="match status" value="1"/>
</dbReference>
<dbReference type="InterPro" id="IPR003838">
    <property type="entry name" value="ABC3_permease_C"/>
</dbReference>
<proteinExistence type="inferred from homology"/>
<evidence type="ECO:0000313" key="10">
    <source>
        <dbReference type="EMBL" id="MCS3920885.1"/>
    </source>
</evidence>
<dbReference type="EMBL" id="JANUCP010000007">
    <property type="protein sequence ID" value="MCS3920885.1"/>
    <property type="molecule type" value="Genomic_DNA"/>
</dbReference>
<evidence type="ECO:0000256" key="1">
    <source>
        <dbReference type="ARBA" id="ARBA00004651"/>
    </source>
</evidence>
<keyword evidence="2" id="KW-1003">Cell membrane</keyword>
<evidence type="ECO:0000256" key="2">
    <source>
        <dbReference type="ARBA" id="ARBA00022475"/>
    </source>
</evidence>
<organism evidence="10 11">
    <name type="scientific">Candidatus Fervidibacter sacchari</name>
    <dbReference type="NCBI Taxonomy" id="1448929"/>
    <lineage>
        <taxon>Bacteria</taxon>
        <taxon>Candidatus Fervidibacterota</taxon>
        <taxon>Candidatus Fervidibacter</taxon>
    </lineage>
</organism>
<evidence type="ECO:0000256" key="6">
    <source>
        <dbReference type="ARBA" id="ARBA00038076"/>
    </source>
</evidence>
<comment type="caution">
    <text evidence="10">The sequence shown here is derived from an EMBL/GenBank/DDBJ whole genome shotgun (WGS) entry which is preliminary data.</text>
</comment>
<feature type="domain" description="MacB-like periplasmic core" evidence="9">
    <location>
        <begin position="20"/>
        <end position="240"/>
    </location>
</feature>
<dbReference type="InterPro" id="IPR050250">
    <property type="entry name" value="Macrolide_Exporter_MacB"/>
</dbReference>
<evidence type="ECO:0000256" key="4">
    <source>
        <dbReference type="ARBA" id="ARBA00022989"/>
    </source>
</evidence>
<feature type="transmembrane region" description="Helical" evidence="7">
    <location>
        <begin position="364"/>
        <end position="384"/>
    </location>
</feature>
<evidence type="ECO:0000313" key="11">
    <source>
        <dbReference type="Proteomes" id="UP001204798"/>
    </source>
</evidence>
<dbReference type="PANTHER" id="PTHR30572:SF4">
    <property type="entry name" value="ABC TRANSPORTER PERMEASE YTRF"/>
    <property type="match status" value="1"/>
</dbReference>
<feature type="transmembrane region" description="Helical" evidence="7">
    <location>
        <begin position="320"/>
        <end position="344"/>
    </location>
</feature>
<reference evidence="10 11" key="1">
    <citation type="submission" date="2022-08" db="EMBL/GenBank/DDBJ databases">
        <title>Bacterial and archaeal communities from various locations to study Microbial Dark Matter (Phase II).</title>
        <authorList>
            <person name="Stepanauskas R."/>
        </authorList>
    </citation>
    <scope>NUCLEOTIDE SEQUENCE [LARGE SCALE GENOMIC DNA]</scope>
    <source>
        <strain evidence="10 11">PD1</strain>
    </source>
</reference>
<keyword evidence="3 7" id="KW-0812">Transmembrane</keyword>
<dbReference type="RefSeq" id="WP_259101163.1">
    <property type="nucleotide sequence ID" value="NZ_CP130454.1"/>
</dbReference>
<feature type="domain" description="ABC3 transporter permease C-terminal" evidence="8">
    <location>
        <begin position="280"/>
        <end position="394"/>
    </location>
</feature>
<name>A0ABT2ESE5_9BACT</name>
<dbReference type="Proteomes" id="UP001204798">
    <property type="component" value="Unassembled WGS sequence"/>
</dbReference>
<keyword evidence="5 7" id="KW-0472">Membrane</keyword>
<evidence type="ECO:0000259" key="8">
    <source>
        <dbReference type="Pfam" id="PF02687"/>
    </source>
</evidence>
<evidence type="ECO:0000256" key="3">
    <source>
        <dbReference type="ARBA" id="ARBA00022692"/>
    </source>
</evidence>
<comment type="similarity">
    <text evidence="6">Belongs to the ABC-4 integral membrane protein family.</text>
</comment>
<dbReference type="InterPro" id="IPR025857">
    <property type="entry name" value="MacB_PCD"/>
</dbReference>
<dbReference type="PANTHER" id="PTHR30572">
    <property type="entry name" value="MEMBRANE COMPONENT OF TRANSPORTER-RELATED"/>
    <property type="match status" value="1"/>
</dbReference>
<evidence type="ECO:0000256" key="7">
    <source>
        <dbReference type="SAM" id="Phobius"/>
    </source>
</evidence>
<evidence type="ECO:0000256" key="5">
    <source>
        <dbReference type="ARBA" id="ARBA00023136"/>
    </source>
</evidence>
<keyword evidence="4 7" id="KW-1133">Transmembrane helix</keyword>
<gene>
    <name evidence="10" type="ORF">M2350_003322</name>
</gene>
<feature type="transmembrane region" description="Helical" evidence="7">
    <location>
        <begin position="269"/>
        <end position="299"/>
    </location>
</feature>
<evidence type="ECO:0000259" key="9">
    <source>
        <dbReference type="Pfam" id="PF12704"/>
    </source>
</evidence>
<feature type="transmembrane region" description="Helical" evidence="7">
    <location>
        <begin position="21"/>
        <end position="41"/>
    </location>
</feature>
<protein>
    <submittedName>
        <fullName evidence="10">ABC transport system permease protein</fullName>
    </submittedName>
</protein>
<accession>A0ABT2ESE5</accession>
<dbReference type="Pfam" id="PF02687">
    <property type="entry name" value="FtsX"/>
    <property type="match status" value="1"/>
</dbReference>
<comment type="subcellular location">
    <subcellularLocation>
        <location evidence="1">Cell membrane</location>
        <topology evidence="1">Multi-pass membrane protein</topology>
    </subcellularLocation>
</comment>